<evidence type="ECO:0000313" key="4">
    <source>
        <dbReference type="EMBL" id="RLP82799.1"/>
    </source>
</evidence>
<dbReference type="SUPFAM" id="SSF101473">
    <property type="entry name" value="DhaL-like"/>
    <property type="match status" value="1"/>
</dbReference>
<dbReference type="GO" id="GO:0005829">
    <property type="term" value="C:cytosol"/>
    <property type="evidence" value="ECO:0007669"/>
    <property type="project" value="TreeGrafter"/>
</dbReference>
<dbReference type="Proteomes" id="UP000269438">
    <property type="component" value="Unassembled WGS sequence"/>
</dbReference>
<dbReference type="PANTHER" id="PTHR28629">
    <property type="entry name" value="TRIOKINASE/FMN CYCLASE"/>
    <property type="match status" value="1"/>
</dbReference>
<dbReference type="SMART" id="SM01120">
    <property type="entry name" value="Dak2"/>
    <property type="match status" value="1"/>
</dbReference>
<dbReference type="Gene3D" id="1.25.40.340">
    <property type="match status" value="1"/>
</dbReference>
<dbReference type="InterPro" id="IPR036117">
    <property type="entry name" value="DhaL_dom_sf"/>
</dbReference>
<evidence type="ECO:0000256" key="1">
    <source>
        <dbReference type="ARBA" id="ARBA00022679"/>
    </source>
</evidence>
<name>A0A3L7AQN9_9MICO</name>
<keyword evidence="2 4" id="KW-0418">Kinase</keyword>
<dbReference type="OrthoDB" id="9800291at2"/>
<dbReference type="PROSITE" id="PS51480">
    <property type="entry name" value="DHAL"/>
    <property type="match status" value="1"/>
</dbReference>
<dbReference type="Pfam" id="PF02734">
    <property type="entry name" value="Dak2"/>
    <property type="match status" value="1"/>
</dbReference>
<dbReference type="InterPro" id="IPR050861">
    <property type="entry name" value="Dihydroxyacetone_Kinase"/>
</dbReference>
<comment type="caution">
    <text evidence="4">The sequence shown here is derived from an EMBL/GenBank/DDBJ whole genome shotgun (WGS) entry which is preliminary data.</text>
</comment>
<protein>
    <submittedName>
        <fullName evidence="4">Dihydroxyacetone kinase subunit L</fullName>
    </submittedName>
</protein>
<dbReference type="EMBL" id="RCUY01000005">
    <property type="protein sequence ID" value="RLP82799.1"/>
    <property type="molecule type" value="Genomic_DNA"/>
</dbReference>
<dbReference type="PANTHER" id="PTHR28629:SF4">
    <property type="entry name" value="TRIOKINASE_FMN CYCLASE"/>
    <property type="match status" value="1"/>
</dbReference>
<dbReference type="GO" id="GO:0019563">
    <property type="term" value="P:glycerol catabolic process"/>
    <property type="evidence" value="ECO:0007669"/>
    <property type="project" value="TreeGrafter"/>
</dbReference>
<gene>
    <name evidence="4" type="primary">dhaL</name>
    <name evidence="4" type="ORF">D9V34_05955</name>
</gene>
<proteinExistence type="predicted"/>
<accession>A0A3L7AQN9</accession>
<sequence length="211" mass="21380">MTLNAEWAARWLVAAGDVCDRDRAYLSELDRLIGDGDHGENLARGFGAVRGQLLSSPGGETPAELFRTAAHTLISTVGGASGPLYGTALMRAADALQGHSELDAQGVVDLLGAAVDGISSRGGAEAGDKTMLDSWLAAQAEARAVQAAGGSVEEVIEAAARGAAAGAESTEPMIAKRGRASYLGERSRGHRDPGAASSALLLEAAAAAVRS</sequence>
<dbReference type="RefSeq" id="WP_121687956.1">
    <property type="nucleotide sequence ID" value="NZ_RCUY01000005.1"/>
</dbReference>
<keyword evidence="5" id="KW-1185">Reference proteome</keyword>
<organism evidence="4 5">
    <name type="scientific">Mycetocola lacteus</name>
    <dbReference type="NCBI Taxonomy" id="76637"/>
    <lineage>
        <taxon>Bacteria</taxon>
        <taxon>Bacillati</taxon>
        <taxon>Actinomycetota</taxon>
        <taxon>Actinomycetes</taxon>
        <taxon>Micrococcales</taxon>
        <taxon>Microbacteriaceae</taxon>
        <taxon>Mycetocola</taxon>
    </lineage>
</organism>
<keyword evidence="1" id="KW-0808">Transferase</keyword>
<dbReference type="FunFam" id="1.25.40.340:FF:000002">
    <property type="entry name" value="Dihydroxyacetone kinase, L subunit"/>
    <property type="match status" value="1"/>
</dbReference>
<reference evidence="4 5" key="1">
    <citation type="submission" date="2018-10" db="EMBL/GenBank/DDBJ databases">
        <authorList>
            <person name="Li J."/>
        </authorList>
    </citation>
    <scope>NUCLEOTIDE SEQUENCE [LARGE SCALE GENOMIC DNA]</scope>
    <source>
        <strain evidence="4 5">JCM 11654</strain>
    </source>
</reference>
<dbReference type="InterPro" id="IPR012737">
    <property type="entry name" value="DhaK_L_YcgS"/>
</dbReference>
<evidence type="ECO:0000313" key="5">
    <source>
        <dbReference type="Proteomes" id="UP000269438"/>
    </source>
</evidence>
<feature type="domain" description="DhaL" evidence="3">
    <location>
        <begin position="6"/>
        <end position="207"/>
    </location>
</feature>
<evidence type="ECO:0000256" key="2">
    <source>
        <dbReference type="ARBA" id="ARBA00022777"/>
    </source>
</evidence>
<dbReference type="InterPro" id="IPR004007">
    <property type="entry name" value="DhaL_dom"/>
</dbReference>
<dbReference type="AlphaFoldDB" id="A0A3L7AQN9"/>
<evidence type="ECO:0000259" key="3">
    <source>
        <dbReference type="PROSITE" id="PS51480"/>
    </source>
</evidence>
<dbReference type="NCBIfam" id="TIGR02365">
    <property type="entry name" value="dha_L_ycgS"/>
    <property type="match status" value="1"/>
</dbReference>
<dbReference type="GO" id="GO:0004371">
    <property type="term" value="F:glycerone kinase activity"/>
    <property type="evidence" value="ECO:0007669"/>
    <property type="project" value="InterPro"/>
</dbReference>